<dbReference type="EMBL" id="JAPXFL010000003">
    <property type="protein sequence ID" value="KAK9509607.1"/>
    <property type="molecule type" value="Genomic_DNA"/>
</dbReference>
<evidence type="ECO:0000256" key="2">
    <source>
        <dbReference type="SAM" id="SignalP"/>
    </source>
</evidence>
<proteinExistence type="predicted"/>
<keyword evidence="2" id="KW-0732">Signal</keyword>
<accession>A0AAW1DHD2</accession>
<dbReference type="Proteomes" id="UP001461498">
    <property type="component" value="Unassembled WGS sequence"/>
</dbReference>
<keyword evidence="4" id="KW-1185">Reference proteome</keyword>
<dbReference type="AlphaFoldDB" id="A0AAW1DHD2"/>
<organism evidence="3 4">
    <name type="scientific">Rhynocoris fuscipes</name>
    <dbReference type="NCBI Taxonomy" id="488301"/>
    <lineage>
        <taxon>Eukaryota</taxon>
        <taxon>Metazoa</taxon>
        <taxon>Ecdysozoa</taxon>
        <taxon>Arthropoda</taxon>
        <taxon>Hexapoda</taxon>
        <taxon>Insecta</taxon>
        <taxon>Pterygota</taxon>
        <taxon>Neoptera</taxon>
        <taxon>Paraneoptera</taxon>
        <taxon>Hemiptera</taxon>
        <taxon>Heteroptera</taxon>
        <taxon>Panheteroptera</taxon>
        <taxon>Cimicomorpha</taxon>
        <taxon>Reduviidae</taxon>
        <taxon>Harpactorinae</taxon>
        <taxon>Harpactorini</taxon>
        <taxon>Rhynocoris</taxon>
    </lineage>
</organism>
<comment type="caution">
    <text evidence="3">The sequence shown here is derived from an EMBL/GenBank/DDBJ whole genome shotgun (WGS) entry which is preliminary data.</text>
</comment>
<dbReference type="EMBL" id="JAPXFL010000003">
    <property type="protein sequence ID" value="KAK9509603.1"/>
    <property type="molecule type" value="Genomic_DNA"/>
</dbReference>
<protein>
    <submittedName>
        <fullName evidence="3">Uncharacterized protein</fullName>
    </submittedName>
</protein>
<evidence type="ECO:0000313" key="3">
    <source>
        <dbReference type="EMBL" id="KAK9509603.1"/>
    </source>
</evidence>
<feature type="signal peptide" evidence="2">
    <location>
        <begin position="1"/>
        <end position="17"/>
    </location>
</feature>
<evidence type="ECO:0000313" key="4">
    <source>
        <dbReference type="Proteomes" id="UP001461498"/>
    </source>
</evidence>
<reference evidence="3 4" key="1">
    <citation type="submission" date="2022-12" db="EMBL/GenBank/DDBJ databases">
        <title>Chromosome-level genome assembly of true bugs.</title>
        <authorList>
            <person name="Ma L."/>
            <person name="Li H."/>
        </authorList>
    </citation>
    <scope>NUCLEOTIDE SEQUENCE [LARGE SCALE GENOMIC DNA]</scope>
    <source>
        <strain evidence="3">Lab_2022b</strain>
    </source>
</reference>
<gene>
    <name evidence="3" type="ORF">O3M35_006880</name>
</gene>
<evidence type="ECO:0000256" key="1">
    <source>
        <dbReference type="SAM" id="MobiDB-lite"/>
    </source>
</evidence>
<feature type="chain" id="PRO_5044717675" evidence="2">
    <location>
        <begin position="18"/>
        <end position="214"/>
    </location>
</feature>
<feature type="region of interest" description="Disordered" evidence="1">
    <location>
        <begin position="171"/>
        <end position="196"/>
    </location>
</feature>
<sequence>MYQQLSLLLVIATITYGAPNDLKASVAERQKRAADGVAVGGLGASASFGGLSAGAGLGGGPNGGGLYAGAGLGGGAKGGGLYAGAGLGGGASGGGLSAAAGGAGGSASAGAGARVDGSGSAGGEGGFFDKVFNIPISVLQAVNTHLNNKANEGILPRQYRRLGHRRRWRDQIKDEQNDEGTASAEGNVAVRSETSVQGKGVRKNYDDVFAVSFC</sequence>
<name>A0AAW1DHD2_9HEMI</name>